<name>A0A379E9Z2_9PORP</name>
<dbReference type="AlphaFoldDB" id="A0A379E9Z2"/>
<gene>
    <name evidence="1" type="ORF">NCTC11632_01253</name>
</gene>
<evidence type="ECO:0000313" key="1">
    <source>
        <dbReference type="EMBL" id="SUB89154.1"/>
    </source>
</evidence>
<reference evidence="1 2" key="1">
    <citation type="submission" date="2018-06" db="EMBL/GenBank/DDBJ databases">
        <authorList>
            <consortium name="Pathogen Informatics"/>
            <person name="Doyle S."/>
        </authorList>
    </citation>
    <scope>NUCLEOTIDE SEQUENCE [LARGE SCALE GENOMIC DNA]</scope>
    <source>
        <strain evidence="1 2">NCTC11632</strain>
    </source>
</reference>
<evidence type="ECO:0000313" key="2">
    <source>
        <dbReference type="Proteomes" id="UP000254156"/>
    </source>
</evidence>
<protein>
    <submittedName>
        <fullName evidence="1">Uncharacterized protein</fullName>
    </submittedName>
</protein>
<accession>A0A379E9Z2</accession>
<dbReference type="EMBL" id="UGTF01000002">
    <property type="protein sequence ID" value="SUB89154.1"/>
    <property type="molecule type" value="Genomic_DNA"/>
</dbReference>
<dbReference type="Proteomes" id="UP000254156">
    <property type="component" value="Unassembled WGS sequence"/>
</dbReference>
<proteinExistence type="predicted"/>
<sequence length="75" mass="8788">MSRLITKFSFNSNLVQLKELRCLRSAKNLFCFNSNLVQLKELRCLRSAKNLFCFNSNLVQLKEVVKLILDCKTLF</sequence>
<organism evidence="1 2">
    <name type="scientific">Porphyromonas macacae</name>
    <dbReference type="NCBI Taxonomy" id="28115"/>
    <lineage>
        <taxon>Bacteria</taxon>
        <taxon>Pseudomonadati</taxon>
        <taxon>Bacteroidota</taxon>
        <taxon>Bacteroidia</taxon>
        <taxon>Bacteroidales</taxon>
        <taxon>Porphyromonadaceae</taxon>
        <taxon>Porphyromonas</taxon>
    </lineage>
</organism>